<protein>
    <submittedName>
        <fullName evidence="2">Uncharacterized protein</fullName>
    </submittedName>
</protein>
<feature type="compositionally biased region" description="Polar residues" evidence="1">
    <location>
        <begin position="229"/>
        <end position="242"/>
    </location>
</feature>
<accession>A0ABP0D9N2</accession>
<name>A0ABP0D9N2_9PEZI</name>
<feature type="compositionally biased region" description="Basic residues" evidence="1">
    <location>
        <begin position="151"/>
        <end position="161"/>
    </location>
</feature>
<reference evidence="2 3" key="1">
    <citation type="submission" date="2024-01" db="EMBL/GenBank/DDBJ databases">
        <authorList>
            <person name="Allen C."/>
            <person name="Tagirdzhanova G."/>
        </authorList>
    </citation>
    <scope>NUCLEOTIDE SEQUENCE [LARGE SCALE GENOMIC DNA]</scope>
    <source>
        <strain evidence="2 3">CBS 119000</strain>
    </source>
</reference>
<proteinExistence type="predicted"/>
<evidence type="ECO:0000256" key="1">
    <source>
        <dbReference type="SAM" id="MobiDB-lite"/>
    </source>
</evidence>
<dbReference type="Proteomes" id="UP001642502">
    <property type="component" value="Unassembled WGS sequence"/>
</dbReference>
<organism evidence="2 3">
    <name type="scientific">Sporothrix epigloea</name>
    <dbReference type="NCBI Taxonomy" id="1892477"/>
    <lineage>
        <taxon>Eukaryota</taxon>
        <taxon>Fungi</taxon>
        <taxon>Dikarya</taxon>
        <taxon>Ascomycota</taxon>
        <taxon>Pezizomycotina</taxon>
        <taxon>Sordariomycetes</taxon>
        <taxon>Sordariomycetidae</taxon>
        <taxon>Ophiostomatales</taxon>
        <taxon>Ophiostomataceae</taxon>
        <taxon>Sporothrix</taxon>
    </lineage>
</organism>
<dbReference type="EMBL" id="CAWUON010000009">
    <property type="protein sequence ID" value="CAK7264934.1"/>
    <property type="molecule type" value="Genomic_DNA"/>
</dbReference>
<feature type="region of interest" description="Disordered" evidence="1">
    <location>
        <begin position="118"/>
        <end position="249"/>
    </location>
</feature>
<gene>
    <name evidence="2" type="ORF">SEPCBS119000_001246</name>
</gene>
<feature type="region of interest" description="Disordered" evidence="1">
    <location>
        <begin position="29"/>
        <end position="51"/>
    </location>
</feature>
<sequence>MAASWSAGGGPLFALSTVDAAARPLGHRVSWRHKDSSEKTPSTAGSDGAGYIAPAVPVGSSSQSARLSYTATTSSTAVSEQLLEQVESETLRSASMPLTASGLLNLQRVLPWIQAAEAGHDGPESGHGLGSISRGPASISSLFSPPSPRRREQKIRKRGHRMSSDREAAPPVLSPLQPQYRPPTRRPTPPGVPSFEALQSPLNASFAPRRFRPGPATGDAAERKAGCCANTSIQSPSHSTQPAGKKRRDRLWRLSRALARTLDKLSQRAAAPTASCLASASSRQADPIATEDFSDSFNARFSTAEAAAELEVRNGRPPRPVTLDDYSFLQDENGTRAVRSAYIVTDEPAPVDAPVAAPVNAAAIASETRQTMASTEAAADPTCCPCAGWRIPHWLVDLFTYEEVINESRG</sequence>
<evidence type="ECO:0000313" key="2">
    <source>
        <dbReference type="EMBL" id="CAK7264934.1"/>
    </source>
</evidence>
<keyword evidence="3" id="KW-1185">Reference proteome</keyword>
<comment type="caution">
    <text evidence="2">The sequence shown here is derived from an EMBL/GenBank/DDBJ whole genome shotgun (WGS) entry which is preliminary data.</text>
</comment>
<evidence type="ECO:0000313" key="3">
    <source>
        <dbReference type="Proteomes" id="UP001642502"/>
    </source>
</evidence>